<sequence>MTRKCHQCTAEIHFKEKQIKNDDKIILNILKNISGSRELAGSHAHNLLEVIKDSDSENISMPPLCGKCSLAAYDELNRQLTELEMEGNAYEETLHCLQESASTSPYNSESNQTIINECDEEIEKLENELKLLEFEETQLQWDIDDVTKKESESSKEYDELFRGWKAGQRSLISRNELLHSLNNQNLYYLSQNERLKSPELLKAIAGTFKKPVSDPCDKLVFN</sequence>
<reference evidence="2" key="1">
    <citation type="submission" date="2022-11" db="UniProtKB">
        <authorList>
            <consortium name="WormBaseParasite"/>
        </authorList>
    </citation>
    <scope>IDENTIFICATION</scope>
</reference>
<accession>A0AC35GJZ7</accession>
<organism evidence="1 2">
    <name type="scientific">Panagrolaimus sp. PS1159</name>
    <dbReference type="NCBI Taxonomy" id="55785"/>
    <lineage>
        <taxon>Eukaryota</taxon>
        <taxon>Metazoa</taxon>
        <taxon>Ecdysozoa</taxon>
        <taxon>Nematoda</taxon>
        <taxon>Chromadorea</taxon>
        <taxon>Rhabditida</taxon>
        <taxon>Tylenchina</taxon>
        <taxon>Panagrolaimomorpha</taxon>
        <taxon>Panagrolaimoidea</taxon>
        <taxon>Panagrolaimidae</taxon>
        <taxon>Panagrolaimus</taxon>
    </lineage>
</organism>
<name>A0AC35GJZ7_9BILA</name>
<dbReference type="WBParaSite" id="PS1159_v2.g5747.t1">
    <property type="protein sequence ID" value="PS1159_v2.g5747.t1"/>
    <property type="gene ID" value="PS1159_v2.g5747"/>
</dbReference>
<proteinExistence type="predicted"/>
<protein>
    <submittedName>
        <fullName evidence="2">Uncharacterized protein</fullName>
    </submittedName>
</protein>
<evidence type="ECO:0000313" key="2">
    <source>
        <dbReference type="WBParaSite" id="PS1159_v2.g5747.t1"/>
    </source>
</evidence>
<evidence type="ECO:0000313" key="1">
    <source>
        <dbReference type="Proteomes" id="UP000887580"/>
    </source>
</evidence>
<dbReference type="Proteomes" id="UP000887580">
    <property type="component" value="Unplaced"/>
</dbReference>